<proteinExistence type="predicted"/>
<accession>A0A645APJ9</accession>
<name>A0A645APJ9_9ZZZZ</name>
<dbReference type="EMBL" id="VSSQ01015058">
    <property type="protein sequence ID" value="MPM54987.1"/>
    <property type="molecule type" value="Genomic_DNA"/>
</dbReference>
<evidence type="ECO:0000313" key="1">
    <source>
        <dbReference type="EMBL" id="MPM54987.1"/>
    </source>
</evidence>
<gene>
    <name evidence="1" type="ORF">SDC9_101770</name>
</gene>
<comment type="caution">
    <text evidence="1">The sequence shown here is derived from an EMBL/GenBank/DDBJ whole genome shotgun (WGS) entry which is preliminary data.</text>
</comment>
<reference evidence="1" key="1">
    <citation type="submission" date="2019-08" db="EMBL/GenBank/DDBJ databases">
        <authorList>
            <person name="Kucharzyk K."/>
            <person name="Murdoch R.W."/>
            <person name="Higgins S."/>
            <person name="Loffler F."/>
        </authorList>
    </citation>
    <scope>NUCLEOTIDE SEQUENCE</scope>
</reference>
<organism evidence="1">
    <name type="scientific">bioreactor metagenome</name>
    <dbReference type="NCBI Taxonomy" id="1076179"/>
    <lineage>
        <taxon>unclassified sequences</taxon>
        <taxon>metagenomes</taxon>
        <taxon>ecological metagenomes</taxon>
    </lineage>
</organism>
<protein>
    <submittedName>
        <fullName evidence="1">Uncharacterized protein</fullName>
    </submittedName>
</protein>
<sequence>MDPGRHQIVAGAFRRTRGQDRGLKFMETLRGHVAAHRGDDFGAQHDILVQAFAAQIEEAVFQPQRLRRSVILRHLKRQHFAVAENFHRFGRDFDFTGRQLGVDGFRSARHHLAGEGEHGFNPPAVERLIKILLRVDHHLGDAVVVAQIDENHAAVVAYAVHPAGNPDRFSDFALANPAARMSPKLFHNSVF</sequence>
<dbReference type="AlphaFoldDB" id="A0A645APJ9"/>